<keyword evidence="3" id="KW-1185">Reference proteome</keyword>
<dbReference type="PANTHER" id="PTHR15503:SF45">
    <property type="entry name" value="RNA-DIRECTED DNA POLYMERASE HOMOLOG"/>
    <property type="match status" value="1"/>
</dbReference>
<dbReference type="Proteomes" id="UP001234989">
    <property type="component" value="Chromosome 11"/>
</dbReference>
<proteinExistence type="predicted"/>
<dbReference type="PANTHER" id="PTHR15503">
    <property type="entry name" value="LDOC1 RELATED"/>
    <property type="match status" value="1"/>
</dbReference>
<reference evidence="2" key="1">
    <citation type="submission" date="2023-08" db="EMBL/GenBank/DDBJ databases">
        <title>A de novo genome assembly of Solanum verrucosum Schlechtendal, a Mexican diploid species geographically isolated from the other diploid A-genome species in potato relatives.</title>
        <authorList>
            <person name="Hosaka K."/>
        </authorList>
    </citation>
    <scope>NUCLEOTIDE SEQUENCE</scope>
    <source>
        <tissue evidence="2">Young leaves</tissue>
    </source>
</reference>
<organism evidence="2 3">
    <name type="scientific">Solanum verrucosum</name>
    <dbReference type="NCBI Taxonomy" id="315347"/>
    <lineage>
        <taxon>Eukaryota</taxon>
        <taxon>Viridiplantae</taxon>
        <taxon>Streptophyta</taxon>
        <taxon>Embryophyta</taxon>
        <taxon>Tracheophyta</taxon>
        <taxon>Spermatophyta</taxon>
        <taxon>Magnoliopsida</taxon>
        <taxon>eudicotyledons</taxon>
        <taxon>Gunneridae</taxon>
        <taxon>Pentapetalae</taxon>
        <taxon>asterids</taxon>
        <taxon>lamiids</taxon>
        <taxon>Solanales</taxon>
        <taxon>Solanaceae</taxon>
        <taxon>Solanoideae</taxon>
        <taxon>Solaneae</taxon>
        <taxon>Solanum</taxon>
    </lineage>
</organism>
<protein>
    <recommendedName>
        <fullName evidence="4">Gag-pol polyprotein</fullName>
    </recommendedName>
</protein>
<dbReference type="InterPro" id="IPR043502">
    <property type="entry name" value="DNA/RNA_pol_sf"/>
</dbReference>
<sequence>MRDESQLRFENLTQGSLSVIKYEVHFCELSRHAMTIVLDEAKRVHTFVRGLTFSVRSYVFRATREGDSFQSIVSTAKEVEFMLLEEFGEPKKARSSVPPTKGRGRGQTGRGGRTTDRATPTPQGGGRGVPSDKDIDFAIDLDPGTKTISITPYHMVPVELKELKDQLQDLLSKGFIHPNVSSWGAPALFVRKNDGSMKISFLGHVVSKKGIRVDPTKIEAVKDCTRSPSVTEIWSLIGLAGKLLAWEVLLLLVWRRGHWLEIFRVEQIREHQFDEENLCFIRDKVMRREANEDVLDSDGILRIGGRICVPKMEHRDETCDGYDVEVCFVKWLRCQGLF</sequence>
<evidence type="ECO:0000256" key="1">
    <source>
        <dbReference type="SAM" id="MobiDB-lite"/>
    </source>
</evidence>
<dbReference type="EMBL" id="CP133622">
    <property type="protein sequence ID" value="WMV54354.1"/>
    <property type="molecule type" value="Genomic_DNA"/>
</dbReference>
<gene>
    <name evidence="2" type="ORF">MTR67_047739</name>
</gene>
<evidence type="ECO:0000313" key="2">
    <source>
        <dbReference type="EMBL" id="WMV54354.1"/>
    </source>
</evidence>
<feature type="non-terminal residue" evidence="2">
    <location>
        <position position="338"/>
    </location>
</feature>
<dbReference type="SUPFAM" id="SSF56672">
    <property type="entry name" value="DNA/RNA polymerases"/>
    <property type="match status" value="1"/>
</dbReference>
<name>A0AAF0UZ21_SOLVR</name>
<evidence type="ECO:0000313" key="3">
    <source>
        <dbReference type="Proteomes" id="UP001234989"/>
    </source>
</evidence>
<dbReference type="AlphaFoldDB" id="A0AAF0UZ21"/>
<feature type="region of interest" description="Disordered" evidence="1">
    <location>
        <begin position="90"/>
        <end position="134"/>
    </location>
</feature>
<accession>A0AAF0UZ21</accession>
<evidence type="ECO:0008006" key="4">
    <source>
        <dbReference type="Google" id="ProtNLM"/>
    </source>
</evidence>
<dbReference type="InterPro" id="IPR032567">
    <property type="entry name" value="RTL1-rel"/>
</dbReference>
<dbReference type="Gene3D" id="3.10.10.10">
    <property type="entry name" value="HIV Type 1 Reverse Transcriptase, subunit A, domain 1"/>
    <property type="match status" value="1"/>
</dbReference>